<proteinExistence type="inferred from homology"/>
<accession>A0A0C7N469</accession>
<evidence type="ECO:0000256" key="12">
    <source>
        <dbReference type="ARBA" id="ARBA00023186"/>
    </source>
</evidence>
<evidence type="ECO:0000259" key="15">
    <source>
        <dbReference type="Pfam" id="PF02953"/>
    </source>
</evidence>
<evidence type="ECO:0000313" key="16">
    <source>
        <dbReference type="EMBL" id="CEP62761.1"/>
    </source>
</evidence>
<keyword evidence="12 13" id="KW-0143">Chaperone</keyword>
<dbReference type="EMBL" id="LN736365">
    <property type="protein sequence ID" value="CEP62761.1"/>
    <property type="molecule type" value="Genomic_DNA"/>
</dbReference>
<dbReference type="STRING" id="1245769.A0A0C7N469"/>
<evidence type="ECO:0000256" key="11">
    <source>
        <dbReference type="ARBA" id="ARBA00023157"/>
    </source>
</evidence>
<keyword evidence="3 13" id="KW-0813">Transport</keyword>
<evidence type="ECO:0000256" key="10">
    <source>
        <dbReference type="ARBA" id="ARBA00023136"/>
    </source>
</evidence>
<keyword evidence="10" id="KW-0472">Membrane</keyword>
<keyword evidence="5 13" id="KW-0999">Mitochondrion inner membrane</keyword>
<dbReference type="SUPFAM" id="SSF144122">
    <property type="entry name" value="Tim10-like"/>
    <property type="match status" value="1"/>
</dbReference>
<keyword evidence="9 13" id="KW-0496">Mitochondrion</keyword>
<evidence type="ECO:0000256" key="7">
    <source>
        <dbReference type="ARBA" id="ARBA00022927"/>
    </source>
</evidence>
<dbReference type="FunFam" id="1.10.287.810:FF:000001">
    <property type="entry name" value="mitochondrial import inner membrane translocase subunit TIM13"/>
    <property type="match status" value="1"/>
</dbReference>
<feature type="compositionally biased region" description="Low complexity" evidence="14">
    <location>
        <begin position="8"/>
        <end position="25"/>
    </location>
</feature>
<dbReference type="GO" id="GO:0005743">
    <property type="term" value="C:mitochondrial inner membrane"/>
    <property type="evidence" value="ECO:0007669"/>
    <property type="project" value="UniProtKB-SubCell"/>
</dbReference>
<comment type="similarity">
    <text evidence="2 13">Belongs to the small Tim family.</text>
</comment>
<dbReference type="InterPro" id="IPR035427">
    <property type="entry name" value="Tim10-like_dom_sf"/>
</dbReference>
<evidence type="ECO:0000256" key="14">
    <source>
        <dbReference type="SAM" id="MobiDB-lite"/>
    </source>
</evidence>
<evidence type="ECO:0000256" key="3">
    <source>
        <dbReference type="ARBA" id="ARBA00022448"/>
    </source>
</evidence>
<keyword evidence="8 13" id="KW-0811">Translocation</keyword>
<keyword evidence="11 13" id="KW-1015">Disulfide bond</keyword>
<dbReference type="GO" id="GO:0015031">
    <property type="term" value="P:protein transport"/>
    <property type="evidence" value="ECO:0007669"/>
    <property type="project" value="UniProtKB-KW"/>
</dbReference>
<reference evidence="16 17" key="1">
    <citation type="submission" date="2014-12" db="EMBL/GenBank/DDBJ databases">
        <authorList>
            <person name="Neuveglise Cecile"/>
        </authorList>
    </citation>
    <scope>NUCLEOTIDE SEQUENCE [LARGE SCALE GENOMIC DNA]</scope>
    <source>
        <strain evidence="16 17">CBS 12615</strain>
    </source>
</reference>
<evidence type="ECO:0000256" key="13">
    <source>
        <dbReference type="RuleBase" id="RU367043"/>
    </source>
</evidence>
<comment type="function">
    <text evidence="13">Mitochondrial intermembrane chaperone that participates in the import and insertion of some multi-pass transmembrane proteins into the mitochondrial inner membrane. Also required for the transfer of beta-barrel precursors from the TOM complex to the sorting and assembly machinery (SAM complex) of the outer membrane. Acts as a chaperone-like protein that protects the hydrophobic precursors from aggregation and guide them through the mitochondrial intermembrane space.</text>
</comment>
<dbReference type="InterPro" id="IPR004217">
    <property type="entry name" value="Tim10-like"/>
</dbReference>
<name>A0A0C7N469_9SACH</name>
<evidence type="ECO:0000256" key="2">
    <source>
        <dbReference type="ARBA" id="ARBA00006720"/>
    </source>
</evidence>
<dbReference type="Pfam" id="PF02953">
    <property type="entry name" value="zf-Tim10_DDP"/>
    <property type="match status" value="1"/>
</dbReference>
<feature type="region of interest" description="Disordered" evidence="14">
    <location>
        <begin position="1"/>
        <end position="26"/>
    </location>
</feature>
<evidence type="ECO:0000256" key="8">
    <source>
        <dbReference type="ARBA" id="ARBA00023010"/>
    </source>
</evidence>
<comment type="subunit">
    <text evidence="13">Heterohexamer.</text>
</comment>
<evidence type="ECO:0000256" key="9">
    <source>
        <dbReference type="ARBA" id="ARBA00023128"/>
    </source>
</evidence>
<keyword evidence="17" id="KW-1185">Reference proteome</keyword>
<evidence type="ECO:0000256" key="4">
    <source>
        <dbReference type="ARBA" id="ARBA00022723"/>
    </source>
</evidence>
<comment type="subcellular location">
    <subcellularLocation>
        <location evidence="1 13">Mitochondrion inner membrane</location>
        <topology evidence="1 13">Peripheral membrane protein</topology>
        <orientation evidence="1 13">Intermembrane side</orientation>
    </subcellularLocation>
</comment>
<evidence type="ECO:0000256" key="6">
    <source>
        <dbReference type="ARBA" id="ARBA00022833"/>
    </source>
</evidence>
<dbReference type="Proteomes" id="UP000054304">
    <property type="component" value="Unassembled WGS sequence"/>
</dbReference>
<dbReference type="GeneID" id="34686236"/>
<keyword evidence="6" id="KW-0862">Zinc</keyword>
<gene>
    <name evidence="16" type="ORF">LALA0_S06e03180g</name>
</gene>
<dbReference type="GO" id="GO:0140318">
    <property type="term" value="F:protein transporter activity"/>
    <property type="evidence" value="ECO:0007669"/>
    <property type="project" value="EnsemblFungi"/>
</dbReference>
<dbReference type="HOGENOM" id="CLU_141397_0_1_1"/>
<keyword evidence="4" id="KW-0479">Metal-binding</keyword>
<dbReference type="Gene3D" id="1.10.287.810">
    <property type="entry name" value="Mitochondrial import inner membrane translocase subunit tim13 like domains"/>
    <property type="match status" value="1"/>
</dbReference>
<evidence type="ECO:0000256" key="1">
    <source>
        <dbReference type="ARBA" id="ARBA00004137"/>
    </source>
</evidence>
<dbReference type="OrthoDB" id="7813104at2759"/>
<dbReference type="GO" id="GO:0045039">
    <property type="term" value="P:protein insertion into mitochondrial inner membrane"/>
    <property type="evidence" value="ECO:0007669"/>
    <property type="project" value="EnsemblFungi"/>
</dbReference>
<dbReference type="GO" id="GO:0046872">
    <property type="term" value="F:metal ion binding"/>
    <property type="evidence" value="ECO:0007669"/>
    <property type="project" value="UniProtKB-KW"/>
</dbReference>
<evidence type="ECO:0000313" key="17">
    <source>
        <dbReference type="Proteomes" id="UP000054304"/>
    </source>
</evidence>
<feature type="domain" description="Tim10-like" evidence="15">
    <location>
        <begin position="37"/>
        <end position="94"/>
    </location>
</feature>
<organism evidence="16 17">
    <name type="scientific">Lachancea lanzarotensis</name>
    <dbReference type="NCBI Taxonomy" id="1245769"/>
    <lineage>
        <taxon>Eukaryota</taxon>
        <taxon>Fungi</taxon>
        <taxon>Dikarya</taxon>
        <taxon>Ascomycota</taxon>
        <taxon>Saccharomycotina</taxon>
        <taxon>Saccharomycetes</taxon>
        <taxon>Saccharomycetales</taxon>
        <taxon>Saccharomycetaceae</taxon>
        <taxon>Lachancea</taxon>
    </lineage>
</organism>
<sequence>MALSSIFGGASPSQQQSTTATGSSSKVAGIKEQLKTQIGQELAVANASELVNKVTENCFEKCLSNPYSSAEEGCVDQCLAEYMRSWNVVSKAYVARIQQASTSGEI</sequence>
<protein>
    <recommendedName>
        <fullName evidence="13">Mitochondrial import inner membrane translocase subunit</fullName>
    </recommendedName>
</protein>
<dbReference type="AlphaFoldDB" id="A0A0C7N469"/>
<keyword evidence="7 13" id="KW-0653">Protein transport</keyword>
<dbReference type="GO" id="GO:0042719">
    <property type="term" value="C:mitochondrial intermembrane space chaperone complex"/>
    <property type="evidence" value="ECO:0007669"/>
    <property type="project" value="EnsemblFungi"/>
</dbReference>
<evidence type="ECO:0000256" key="5">
    <source>
        <dbReference type="ARBA" id="ARBA00022792"/>
    </source>
</evidence>
<dbReference type="RefSeq" id="XP_022628984.1">
    <property type="nucleotide sequence ID" value="XM_022771818.1"/>
</dbReference>
<comment type="domain">
    <text evidence="13">The twin CX3C motif contains 4 conserved Cys residues that form 2 disulfide bonds in the mitochondrial intermembrane space.</text>
</comment>